<evidence type="ECO:0000259" key="1">
    <source>
        <dbReference type="Pfam" id="PF00535"/>
    </source>
</evidence>
<proteinExistence type="predicted"/>
<dbReference type="GO" id="GO:0006487">
    <property type="term" value="P:protein N-linked glycosylation"/>
    <property type="evidence" value="ECO:0007669"/>
    <property type="project" value="TreeGrafter"/>
</dbReference>
<evidence type="ECO:0000313" key="2">
    <source>
        <dbReference type="EMBL" id="SVB62940.1"/>
    </source>
</evidence>
<protein>
    <recommendedName>
        <fullName evidence="1">Glycosyltransferase 2-like domain-containing protein</fullName>
    </recommendedName>
</protein>
<dbReference type="AlphaFoldDB" id="A0A382FIX6"/>
<reference evidence="2" key="1">
    <citation type="submission" date="2018-05" db="EMBL/GenBank/DDBJ databases">
        <authorList>
            <person name="Lanie J.A."/>
            <person name="Ng W.-L."/>
            <person name="Kazmierczak K.M."/>
            <person name="Andrzejewski T.M."/>
            <person name="Davidsen T.M."/>
            <person name="Wayne K.J."/>
            <person name="Tettelin H."/>
            <person name="Glass J.I."/>
            <person name="Rusch D."/>
            <person name="Podicherti R."/>
            <person name="Tsui H.-C.T."/>
            <person name="Winkler M.E."/>
        </authorList>
    </citation>
    <scope>NUCLEOTIDE SEQUENCE</scope>
</reference>
<dbReference type="InterPro" id="IPR001173">
    <property type="entry name" value="Glyco_trans_2-like"/>
</dbReference>
<dbReference type="EMBL" id="UINC01050227">
    <property type="protein sequence ID" value="SVB62940.1"/>
    <property type="molecule type" value="Genomic_DNA"/>
</dbReference>
<accession>A0A382FIX6</accession>
<name>A0A382FIX6_9ZZZZ</name>
<organism evidence="2">
    <name type="scientific">marine metagenome</name>
    <dbReference type="NCBI Taxonomy" id="408172"/>
    <lineage>
        <taxon>unclassified sequences</taxon>
        <taxon>metagenomes</taxon>
        <taxon>ecological metagenomes</taxon>
    </lineage>
</organism>
<dbReference type="PANTHER" id="PTHR10859:SF91">
    <property type="entry name" value="DOLICHYL-PHOSPHATE BETA-GLUCOSYLTRANSFERASE"/>
    <property type="match status" value="1"/>
</dbReference>
<sequence>MHKSSFDITVPVLNEEKILDRNIKILHQHLSDNFLSYSWNIIIADNGSTDRTENIGMSLTNYSDLIKYIRIEERGVGGALKKSWAQSNAYIIGFLDLDLAVDLKYIEKAITAIHLSDHDMVYGTRLHQDANVIGRTLKREITSRLFNSILKKYLGTKISDGMCGFKFIKKELFNNLVQYGANSTGWFFSTEILIVGEWLGYNVMELPIEWSDTQDSHVKIIPLAIEYLKAMKKLKNRLQNNYNNG</sequence>
<dbReference type="Pfam" id="PF00535">
    <property type="entry name" value="Glycos_transf_2"/>
    <property type="match status" value="1"/>
</dbReference>
<gene>
    <name evidence="2" type="ORF">METZ01_LOCUS215794</name>
</gene>
<dbReference type="PANTHER" id="PTHR10859">
    <property type="entry name" value="GLYCOSYL TRANSFERASE"/>
    <property type="match status" value="1"/>
</dbReference>
<feature type="domain" description="Glycosyltransferase 2-like" evidence="1">
    <location>
        <begin position="8"/>
        <end position="175"/>
    </location>
</feature>
<dbReference type="SUPFAM" id="SSF53448">
    <property type="entry name" value="Nucleotide-diphospho-sugar transferases"/>
    <property type="match status" value="1"/>
</dbReference>
<dbReference type="Gene3D" id="3.90.550.10">
    <property type="entry name" value="Spore Coat Polysaccharide Biosynthesis Protein SpsA, Chain A"/>
    <property type="match status" value="1"/>
</dbReference>
<dbReference type="InterPro" id="IPR029044">
    <property type="entry name" value="Nucleotide-diphossugar_trans"/>
</dbReference>